<evidence type="ECO:0000313" key="9">
    <source>
        <dbReference type="EnsemblPlants" id="Solyc03g111995.1.1"/>
    </source>
</evidence>
<keyword evidence="5 8" id="KW-0560">Oxidoreductase</keyword>
<keyword evidence="7 8" id="KW-0479">Metal-binding</keyword>
<dbReference type="InterPro" id="IPR001128">
    <property type="entry name" value="Cyt_P450"/>
</dbReference>
<keyword evidence="3" id="KW-0812">Transmembrane</keyword>
<keyword evidence="10" id="KW-1185">Reference proteome</keyword>
<evidence type="ECO:0000256" key="2">
    <source>
        <dbReference type="ARBA" id="ARBA00010617"/>
    </source>
</evidence>
<dbReference type="InterPro" id="IPR002401">
    <property type="entry name" value="Cyt_P450_E_grp-I"/>
</dbReference>
<dbReference type="GO" id="GO:0020037">
    <property type="term" value="F:heme binding"/>
    <property type="evidence" value="ECO:0007669"/>
    <property type="project" value="InterPro"/>
</dbReference>
<keyword evidence="7 8" id="KW-0408">Iron</keyword>
<evidence type="ECO:0008006" key="11">
    <source>
        <dbReference type="Google" id="ProtNLM"/>
    </source>
</evidence>
<keyword evidence="8" id="KW-0503">Monooxygenase</keyword>
<dbReference type="InterPro" id="IPR050193">
    <property type="entry name" value="Cytochrome_P450_71"/>
</dbReference>
<dbReference type="Proteomes" id="UP000004994">
    <property type="component" value="Chromosome 3"/>
</dbReference>
<dbReference type="PRINTS" id="PR00385">
    <property type="entry name" value="P450"/>
</dbReference>
<dbReference type="GO" id="GO:0016020">
    <property type="term" value="C:membrane"/>
    <property type="evidence" value="ECO:0007669"/>
    <property type="project" value="UniProtKB-SubCell"/>
</dbReference>
<dbReference type="GO" id="GO:0016705">
    <property type="term" value="F:oxidoreductase activity, acting on paired donors, with incorporation or reduction of molecular oxygen"/>
    <property type="evidence" value="ECO:0007669"/>
    <property type="project" value="InterPro"/>
</dbReference>
<evidence type="ECO:0000256" key="1">
    <source>
        <dbReference type="ARBA" id="ARBA00004167"/>
    </source>
</evidence>
<dbReference type="EnsemblPlants" id="Solyc03g111995.1.1">
    <property type="protein sequence ID" value="Solyc03g111995.1.1"/>
    <property type="gene ID" value="Solyc03g111995.1"/>
</dbReference>
<dbReference type="InParanoid" id="A0A3Q7FPX4"/>
<keyword evidence="4" id="KW-1133">Transmembrane helix</keyword>
<dbReference type="PANTHER" id="PTHR47956">
    <property type="entry name" value="CYTOCHROME P450 71B11-RELATED"/>
    <property type="match status" value="1"/>
</dbReference>
<dbReference type="Gramene" id="Solyc03g111995.1.1">
    <property type="protein sequence ID" value="Solyc03g111995.1.1"/>
    <property type="gene ID" value="Solyc03g111995.1"/>
</dbReference>
<dbReference type="SUPFAM" id="SSF48264">
    <property type="entry name" value="Cytochrome P450"/>
    <property type="match status" value="1"/>
</dbReference>
<keyword evidence="6" id="KW-0472">Membrane</keyword>
<dbReference type="Pfam" id="PF00067">
    <property type="entry name" value="p450"/>
    <property type="match status" value="1"/>
</dbReference>
<dbReference type="STRING" id="4081.A0A3Q7FPX4"/>
<evidence type="ECO:0000256" key="3">
    <source>
        <dbReference type="ARBA" id="ARBA00022692"/>
    </source>
</evidence>
<organism evidence="9">
    <name type="scientific">Solanum lycopersicum</name>
    <name type="common">Tomato</name>
    <name type="synonym">Lycopersicon esculentum</name>
    <dbReference type="NCBI Taxonomy" id="4081"/>
    <lineage>
        <taxon>Eukaryota</taxon>
        <taxon>Viridiplantae</taxon>
        <taxon>Streptophyta</taxon>
        <taxon>Embryophyta</taxon>
        <taxon>Tracheophyta</taxon>
        <taxon>Spermatophyta</taxon>
        <taxon>Magnoliopsida</taxon>
        <taxon>eudicotyledons</taxon>
        <taxon>Gunneridae</taxon>
        <taxon>Pentapetalae</taxon>
        <taxon>asterids</taxon>
        <taxon>lamiids</taxon>
        <taxon>Solanales</taxon>
        <taxon>Solanaceae</taxon>
        <taxon>Solanoideae</taxon>
        <taxon>Solaneae</taxon>
        <taxon>Solanum</taxon>
        <taxon>Solanum subgen. Lycopersicon</taxon>
    </lineage>
</organism>
<evidence type="ECO:0000256" key="4">
    <source>
        <dbReference type="ARBA" id="ARBA00022989"/>
    </source>
</evidence>
<evidence type="ECO:0000313" key="10">
    <source>
        <dbReference type="Proteomes" id="UP000004994"/>
    </source>
</evidence>
<comment type="cofactor">
    <cofactor evidence="7">
        <name>heme</name>
        <dbReference type="ChEBI" id="CHEBI:30413"/>
    </cofactor>
</comment>
<dbReference type="GO" id="GO:0004497">
    <property type="term" value="F:monooxygenase activity"/>
    <property type="evidence" value="ECO:0007669"/>
    <property type="project" value="UniProtKB-KW"/>
</dbReference>
<evidence type="ECO:0000256" key="7">
    <source>
        <dbReference type="PIRSR" id="PIRSR602401-1"/>
    </source>
</evidence>
<reference evidence="9" key="2">
    <citation type="submission" date="2019-01" db="UniProtKB">
        <authorList>
            <consortium name="EnsemblPlants"/>
        </authorList>
    </citation>
    <scope>IDENTIFICATION</scope>
    <source>
        <strain evidence="9">cv. Heinz 1706</strain>
    </source>
</reference>
<comment type="subcellular location">
    <subcellularLocation>
        <location evidence="1">Membrane</location>
        <topology evidence="1">Single-pass membrane protein</topology>
    </subcellularLocation>
</comment>
<dbReference type="PANTHER" id="PTHR47956:SF4">
    <property type="entry name" value="CYTOCHROME P450 71A21-RELATED"/>
    <property type="match status" value="1"/>
</dbReference>
<protein>
    <recommendedName>
        <fullName evidence="11">Cytochrome P450</fullName>
    </recommendedName>
</protein>
<evidence type="ECO:0000256" key="6">
    <source>
        <dbReference type="ARBA" id="ARBA00023136"/>
    </source>
</evidence>
<dbReference type="PROSITE" id="PS00086">
    <property type="entry name" value="CYTOCHROME_P450"/>
    <property type="match status" value="1"/>
</dbReference>
<dbReference type="InterPro" id="IPR036396">
    <property type="entry name" value="Cyt_P450_sf"/>
</dbReference>
<feature type="binding site" description="axial binding residue" evidence="7">
    <location>
        <position position="111"/>
    </location>
    <ligand>
        <name>heme</name>
        <dbReference type="ChEBI" id="CHEBI:30413"/>
    </ligand>
    <ligandPart>
        <name>Fe</name>
        <dbReference type="ChEBI" id="CHEBI:18248"/>
    </ligandPart>
</feature>
<evidence type="ECO:0000256" key="5">
    <source>
        <dbReference type="ARBA" id="ARBA00023002"/>
    </source>
</evidence>
<evidence type="ECO:0000256" key="8">
    <source>
        <dbReference type="RuleBase" id="RU000461"/>
    </source>
</evidence>
<reference evidence="9" key="1">
    <citation type="journal article" date="2012" name="Nature">
        <title>The tomato genome sequence provides insights into fleshy fruit evolution.</title>
        <authorList>
            <consortium name="Tomato Genome Consortium"/>
        </authorList>
    </citation>
    <scope>NUCLEOTIDE SEQUENCE [LARGE SCALE GENOMIC DNA]</scope>
    <source>
        <strain evidence="9">cv. Heinz 1706</strain>
    </source>
</reference>
<dbReference type="PRINTS" id="PR00463">
    <property type="entry name" value="EP450I"/>
</dbReference>
<name>A0A3Q7FPX4_SOLLC</name>
<sequence length="169" mass="19193">MTELLRHPRAMETLQNEVRGLAQGKAEVTEDDLGYMQYLKAVIKETFRLHPPDPLLVPRESTQDIKLFGYHIPSKTQIIIDAWTIRRDPLSWENPHDFLPESPFGAGRRRCPGISFAIVVIEVALARLVHNFNFSLPTPEELDMTESNGVTIRRKSPLLALATPCSTYN</sequence>
<dbReference type="Gene3D" id="1.10.630.10">
    <property type="entry name" value="Cytochrome P450"/>
    <property type="match status" value="1"/>
</dbReference>
<dbReference type="AlphaFoldDB" id="A0A3Q7FPX4"/>
<keyword evidence="7 8" id="KW-0349">Heme</keyword>
<comment type="similarity">
    <text evidence="2 8">Belongs to the cytochrome P450 family.</text>
</comment>
<dbReference type="InterPro" id="IPR017972">
    <property type="entry name" value="Cyt_P450_CS"/>
</dbReference>
<accession>A0A3Q7FPX4</accession>
<dbReference type="GO" id="GO:0005506">
    <property type="term" value="F:iron ion binding"/>
    <property type="evidence" value="ECO:0007669"/>
    <property type="project" value="InterPro"/>
</dbReference>
<dbReference type="OMA" id="FDWRIEV"/>
<proteinExistence type="inferred from homology"/>